<dbReference type="FunFam" id="2.30.30.40:FF:000070">
    <property type="entry name" value="Alpha-(1,6)-fucosyltransferase"/>
    <property type="match status" value="1"/>
</dbReference>
<dbReference type="InterPro" id="IPR035653">
    <property type="entry name" value="Fut8_SH3"/>
</dbReference>
<dbReference type="STRING" id="1965070.A0A3S3P7R6"/>
<dbReference type="CDD" id="cd11792">
    <property type="entry name" value="SH3_Fut8"/>
    <property type="match status" value="1"/>
</dbReference>
<keyword evidence="4" id="KW-0472">Membrane</keyword>
<dbReference type="Gene3D" id="2.30.30.40">
    <property type="entry name" value="SH3 Domains"/>
    <property type="match status" value="1"/>
</dbReference>
<evidence type="ECO:0000259" key="5">
    <source>
        <dbReference type="PROSITE" id="PS51659"/>
    </source>
</evidence>
<keyword evidence="7" id="KW-1185">Reference proteome</keyword>
<evidence type="ECO:0000256" key="2">
    <source>
        <dbReference type="ARBA" id="ARBA00022679"/>
    </source>
</evidence>
<dbReference type="PANTHER" id="PTHR13132:SF29">
    <property type="entry name" value="ALPHA-(1,6)-FUCOSYLTRANSFERASE"/>
    <property type="match status" value="1"/>
</dbReference>
<dbReference type="CDD" id="cd11300">
    <property type="entry name" value="Fut8_like"/>
    <property type="match status" value="1"/>
</dbReference>
<evidence type="ECO:0000256" key="1">
    <source>
        <dbReference type="ARBA" id="ARBA00022676"/>
    </source>
</evidence>
<dbReference type="InterPro" id="IPR027350">
    <property type="entry name" value="GT23_dom"/>
</dbReference>
<evidence type="ECO:0000313" key="6">
    <source>
        <dbReference type="EMBL" id="RWS16742.1"/>
    </source>
</evidence>
<dbReference type="PANTHER" id="PTHR13132">
    <property type="entry name" value="ALPHA- 1,6 -FUCOSYLTRANSFERASE"/>
    <property type="match status" value="1"/>
</dbReference>
<evidence type="ECO:0000256" key="3">
    <source>
        <dbReference type="PROSITE-ProRule" id="PRU00992"/>
    </source>
</evidence>
<feature type="region of interest" description="Important for donor substrate binding" evidence="3">
    <location>
        <begin position="347"/>
        <end position="348"/>
    </location>
</feature>
<keyword evidence="2 3" id="KW-0808">Transferase</keyword>
<dbReference type="AlphaFoldDB" id="A0A3S3P7R6"/>
<dbReference type="Gene3D" id="3.40.50.11350">
    <property type="match status" value="1"/>
</dbReference>
<dbReference type="GO" id="GO:0006487">
    <property type="term" value="P:protein N-linked glycosylation"/>
    <property type="evidence" value="ECO:0007669"/>
    <property type="project" value="TreeGrafter"/>
</dbReference>
<gene>
    <name evidence="6" type="ORF">B4U79_03486</name>
</gene>
<comment type="caution">
    <text evidence="6">The sequence shown here is derived from an EMBL/GenBank/DDBJ whole genome shotgun (WGS) entry which is preliminary data.</text>
</comment>
<dbReference type="SUPFAM" id="SSF50044">
    <property type="entry name" value="SH3-domain"/>
    <property type="match status" value="1"/>
</dbReference>
<feature type="domain" description="GT23" evidence="5">
    <location>
        <begin position="182"/>
        <end position="483"/>
    </location>
</feature>
<dbReference type="InterPro" id="IPR045573">
    <property type="entry name" value="Fut8_N_cat"/>
</dbReference>
<dbReference type="OrthoDB" id="2014825at2759"/>
<sequence length="573" mass="66226">MFGAANAGRILIAVVLLWLLLILFIGGPLLRRNDSEYNVINGENAELILARLSRASSELGALKAQNEELRNLLQNYIPIEAQIKKATNVLNEDSQQSIEALQTFEASRRRLAFNINELWHHLRTRLNSSQMSAINEHRNNLLFEIEQISDRDYEWRKSELRKLANYLNRKINELQNPKDCKTAQKLVCQLNKGCGFGCQLHHVAYCFLSALATQRTLILDSHSWRYASQRVRKATNSRWDLVFQPLSDTCLDDSGSTRSHWRGNDRHVQVIELPIIDSLRPRPPFLPLAIPEQLSTKLQTLHGDPFVWFIGQIVRYIMRPSKEMQAYLEKSKTKLNFKTPIVGVHVRRTDKVGTEASFHSLSEYMYFVEDYYNRIDLFNERLQKQEKVERLVYLATDEPSIWTKEVKKYQNLGYKFIGDSGIAKTASLGNRYNFDSLKNIILDIWLLSECDHLVCTFSSQVCRLAYELMQTRGLDTKAKTKIDWSDAFNSLDDIYYFGGQSEHNQIAVLSHKVREKDEINFKVGDIIGIAGNHWNGYSKGLNRRTLESGLYPGFKTIEQVKTAFFKVFDEPEK</sequence>
<dbReference type="Pfam" id="PF19745">
    <property type="entry name" value="FUT8_N_cat"/>
    <property type="match status" value="1"/>
</dbReference>
<dbReference type="GO" id="GO:0046921">
    <property type="term" value="F:alpha-(1-&gt;6)-fucosyltransferase activity"/>
    <property type="evidence" value="ECO:0007669"/>
    <property type="project" value="TreeGrafter"/>
</dbReference>
<evidence type="ECO:0000313" key="7">
    <source>
        <dbReference type="Proteomes" id="UP000285301"/>
    </source>
</evidence>
<keyword evidence="1 3" id="KW-0328">Glycosyltransferase</keyword>
<accession>A0A3S3P7R6</accession>
<name>A0A3S3P7R6_9ACAR</name>
<reference evidence="6 7" key="1">
    <citation type="journal article" date="2018" name="Gigascience">
        <title>Genomes of trombidid mites reveal novel predicted allergens and laterally-transferred genes associated with secondary metabolism.</title>
        <authorList>
            <person name="Dong X."/>
            <person name="Chaisiri K."/>
            <person name="Xia D."/>
            <person name="Armstrong S.D."/>
            <person name="Fang Y."/>
            <person name="Donnelly M.J."/>
            <person name="Kadowaki T."/>
            <person name="McGarry J.W."/>
            <person name="Darby A.C."/>
            <person name="Makepeace B.L."/>
        </authorList>
    </citation>
    <scope>NUCLEOTIDE SEQUENCE [LARGE SCALE GENOMIC DNA]</scope>
    <source>
        <strain evidence="6">UoL-WK</strain>
    </source>
</reference>
<dbReference type="PROSITE" id="PS51659">
    <property type="entry name" value="GT23"/>
    <property type="match status" value="1"/>
</dbReference>
<keyword evidence="4" id="KW-0812">Transmembrane</keyword>
<protein>
    <recommendedName>
        <fullName evidence="5">GT23 domain-containing protein</fullName>
    </recommendedName>
</protein>
<evidence type="ECO:0000256" key="4">
    <source>
        <dbReference type="SAM" id="Phobius"/>
    </source>
</evidence>
<comment type="similarity">
    <text evidence="3">Belongs to the glycosyltransferase 23 family.</text>
</comment>
<feature type="transmembrane region" description="Helical" evidence="4">
    <location>
        <begin position="7"/>
        <end position="30"/>
    </location>
</feature>
<keyword evidence="4" id="KW-1133">Transmembrane helix</keyword>
<dbReference type="InterPro" id="IPR036028">
    <property type="entry name" value="SH3-like_dom_sf"/>
</dbReference>
<dbReference type="Proteomes" id="UP000285301">
    <property type="component" value="Unassembled WGS sequence"/>
</dbReference>
<dbReference type="EMBL" id="NCKU01000178">
    <property type="protein sequence ID" value="RWS16742.1"/>
    <property type="molecule type" value="Genomic_DNA"/>
</dbReference>
<proteinExistence type="inferred from homology"/>
<organism evidence="6 7">
    <name type="scientific">Dinothrombium tinctorium</name>
    <dbReference type="NCBI Taxonomy" id="1965070"/>
    <lineage>
        <taxon>Eukaryota</taxon>
        <taxon>Metazoa</taxon>
        <taxon>Ecdysozoa</taxon>
        <taxon>Arthropoda</taxon>
        <taxon>Chelicerata</taxon>
        <taxon>Arachnida</taxon>
        <taxon>Acari</taxon>
        <taxon>Acariformes</taxon>
        <taxon>Trombidiformes</taxon>
        <taxon>Prostigmata</taxon>
        <taxon>Anystina</taxon>
        <taxon>Parasitengona</taxon>
        <taxon>Trombidioidea</taxon>
        <taxon>Trombidiidae</taxon>
        <taxon>Dinothrombium</taxon>
    </lineage>
</organism>